<protein>
    <recommendedName>
        <fullName evidence="1">SAM-dependent MTase TRM10-type domain-containing protein</fullName>
    </recommendedName>
</protein>
<dbReference type="Proteomes" id="UP001596109">
    <property type="component" value="Unassembled WGS sequence"/>
</dbReference>
<sequence>MGKILPFKTRKQLETDKAVKVMREWEAYLEWEEANWHHIEERDVLEKDQRISQEEIEWLNEWVKKND</sequence>
<dbReference type="EMBL" id="JBHSNO010000016">
    <property type="protein sequence ID" value="MFC5591589.1"/>
    <property type="molecule type" value="Genomic_DNA"/>
</dbReference>
<proteinExistence type="predicted"/>
<name>A0ABW0TQ16_9BACL</name>
<keyword evidence="3" id="KW-1185">Reference proteome</keyword>
<dbReference type="RefSeq" id="WP_381439560.1">
    <property type="nucleotide sequence ID" value="NZ_JBHSNO010000016.1"/>
</dbReference>
<evidence type="ECO:0000259" key="1">
    <source>
        <dbReference type="PROSITE" id="PS51675"/>
    </source>
</evidence>
<comment type="caution">
    <text evidence="2">The sequence shown here is derived from an EMBL/GenBank/DDBJ whole genome shotgun (WGS) entry which is preliminary data.</text>
</comment>
<dbReference type="PROSITE" id="PS51675">
    <property type="entry name" value="SAM_MT_TRM10"/>
    <property type="match status" value="1"/>
</dbReference>
<dbReference type="InterPro" id="IPR028564">
    <property type="entry name" value="MT_TRM10-typ"/>
</dbReference>
<evidence type="ECO:0000313" key="3">
    <source>
        <dbReference type="Proteomes" id="UP001596109"/>
    </source>
</evidence>
<organism evidence="2 3">
    <name type="scientific">Sporosarcina soli</name>
    <dbReference type="NCBI Taxonomy" id="334736"/>
    <lineage>
        <taxon>Bacteria</taxon>
        <taxon>Bacillati</taxon>
        <taxon>Bacillota</taxon>
        <taxon>Bacilli</taxon>
        <taxon>Bacillales</taxon>
        <taxon>Caryophanaceae</taxon>
        <taxon>Sporosarcina</taxon>
    </lineage>
</organism>
<feature type="domain" description="SAM-dependent MTase TRM10-type" evidence="1">
    <location>
        <begin position="1"/>
        <end position="46"/>
    </location>
</feature>
<reference evidence="3" key="1">
    <citation type="journal article" date="2019" name="Int. J. Syst. Evol. Microbiol.">
        <title>The Global Catalogue of Microorganisms (GCM) 10K type strain sequencing project: providing services to taxonomists for standard genome sequencing and annotation.</title>
        <authorList>
            <consortium name="The Broad Institute Genomics Platform"/>
            <consortium name="The Broad Institute Genome Sequencing Center for Infectious Disease"/>
            <person name="Wu L."/>
            <person name="Ma J."/>
        </authorList>
    </citation>
    <scope>NUCLEOTIDE SEQUENCE [LARGE SCALE GENOMIC DNA]</scope>
    <source>
        <strain evidence="3">CGMCC 4.1434</strain>
    </source>
</reference>
<accession>A0ABW0TQ16</accession>
<gene>
    <name evidence="2" type="ORF">ACFPRA_22140</name>
</gene>
<evidence type="ECO:0000313" key="2">
    <source>
        <dbReference type="EMBL" id="MFC5591589.1"/>
    </source>
</evidence>